<evidence type="ECO:0000259" key="10">
    <source>
        <dbReference type="Pfam" id="PF12705"/>
    </source>
</evidence>
<dbReference type="OrthoDB" id="9758506at2"/>
<evidence type="ECO:0000256" key="7">
    <source>
        <dbReference type="ARBA" id="ARBA00022840"/>
    </source>
</evidence>
<keyword evidence="3" id="KW-0227">DNA damage</keyword>
<keyword evidence="7" id="KW-0067">ATP-binding</keyword>
<proteinExistence type="predicted"/>
<reference evidence="13 14" key="1">
    <citation type="submission" date="2014-07" db="EMBL/GenBank/DDBJ databases">
        <authorList>
            <person name="McCorrison J."/>
            <person name="Sanka R."/>
            <person name="Torralba M."/>
            <person name="Gillis M."/>
            <person name="Haft D.H."/>
            <person name="Methe B."/>
            <person name="Sutton G."/>
            <person name="Nelson K.E."/>
        </authorList>
    </citation>
    <scope>NUCLEOTIDE SEQUENCE [LARGE SCALE GENOMIC DNA]</scope>
    <source>
        <strain evidence="13 14">S7-1-13</strain>
    </source>
</reference>
<dbReference type="Pfam" id="PF13361">
    <property type="entry name" value="UvrD_C"/>
    <property type="match status" value="1"/>
</dbReference>
<dbReference type="AlphaFoldDB" id="A0A095WZY2"/>
<evidence type="ECO:0000313" key="13">
    <source>
        <dbReference type="EMBL" id="KGF03350.1"/>
    </source>
</evidence>
<organism evidence="13 14">
    <name type="scientific">Anaerococcus lactolyticus S7-1-13</name>
    <dbReference type="NCBI Taxonomy" id="1284686"/>
    <lineage>
        <taxon>Bacteria</taxon>
        <taxon>Bacillati</taxon>
        <taxon>Bacillota</taxon>
        <taxon>Tissierellia</taxon>
        <taxon>Tissierellales</taxon>
        <taxon>Peptoniphilaceae</taxon>
        <taxon>Anaerococcus</taxon>
    </lineage>
</organism>
<evidence type="ECO:0000313" key="14">
    <source>
        <dbReference type="Proteomes" id="UP000029579"/>
    </source>
</evidence>
<dbReference type="Gene3D" id="3.90.320.10">
    <property type="match status" value="1"/>
</dbReference>
<evidence type="ECO:0000256" key="3">
    <source>
        <dbReference type="ARBA" id="ARBA00022763"/>
    </source>
</evidence>
<dbReference type="InterPro" id="IPR038726">
    <property type="entry name" value="PDDEXK_AddAB-type"/>
</dbReference>
<gene>
    <name evidence="13" type="ORF">HMPREF1630_07870</name>
</gene>
<dbReference type="InterPro" id="IPR049035">
    <property type="entry name" value="ADDB_N"/>
</dbReference>
<keyword evidence="1" id="KW-0540">Nuclease</keyword>
<dbReference type="GO" id="GO:0006310">
    <property type="term" value="P:DNA recombination"/>
    <property type="evidence" value="ECO:0007669"/>
    <property type="project" value="TreeGrafter"/>
</dbReference>
<dbReference type="EMBL" id="JRMW01000040">
    <property type="protein sequence ID" value="KGF03350.1"/>
    <property type="molecule type" value="Genomic_DNA"/>
</dbReference>
<dbReference type="GO" id="GO:0006281">
    <property type="term" value="P:DNA repair"/>
    <property type="evidence" value="ECO:0007669"/>
    <property type="project" value="UniProtKB-KW"/>
</dbReference>
<feature type="domain" description="ATP-dependent helicase/deoxyribonuclease subunit B N-terminal" evidence="12">
    <location>
        <begin position="11"/>
        <end position="254"/>
    </location>
</feature>
<dbReference type="Gene3D" id="3.40.50.300">
    <property type="entry name" value="P-loop containing nucleotide triphosphate hydrolases"/>
    <property type="match status" value="4"/>
</dbReference>
<dbReference type="InterPro" id="IPR014017">
    <property type="entry name" value="DNA_helicase_UvrD-like_C"/>
</dbReference>
<dbReference type="GO" id="GO:0005524">
    <property type="term" value="F:ATP binding"/>
    <property type="evidence" value="ECO:0007669"/>
    <property type="project" value="UniProtKB-KW"/>
</dbReference>
<evidence type="ECO:0000256" key="8">
    <source>
        <dbReference type="ARBA" id="ARBA00023125"/>
    </source>
</evidence>
<keyword evidence="2" id="KW-0547">Nucleotide-binding</keyword>
<comment type="caution">
    <text evidence="13">The sequence shown here is derived from an EMBL/GenBank/DDBJ whole genome shotgun (WGS) entry which is preliminary data.</text>
</comment>
<evidence type="ECO:0000259" key="11">
    <source>
        <dbReference type="Pfam" id="PF13361"/>
    </source>
</evidence>
<evidence type="ECO:0000256" key="5">
    <source>
        <dbReference type="ARBA" id="ARBA00022806"/>
    </source>
</evidence>
<accession>A0A095WZY2</accession>
<dbReference type="GO" id="GO:0003677">
    <property type="term" value="F:DNA binding"/>
    <property type="evidence" value="ECO:0007669"/>
    <property type="project" value="UniProtKB-KW"/>
</dbReference>
<dbReference type="InterPro" id="IPR011604">
    <property type="entry name" value="PDDEXK-like_dom_sf"/>
</dbReference>
<protein>
    <recommendedName>
        <fullName evidence="15">DNA helicase</fullName>
    </recommendedName>
</protein>
<evidence type="ECO:0000256" key="6">
    <source>
        <dbReference type="ARBA" id="ARBA00022839"/>
    </source>
</evidence>
<feature type="domain" description="PD-(D/E)XK endonuclease-like" evidence="10">
    <location>
        <begin position="768"/>
        <end position="1088"/>
    </location>
</feature>
<dbReference type="SUPFAM" id="SSF52540">
    <property type="entry name" value="P-loop containing nucleoside triphosphate hydrolases"/>
    <property type="match status" value="1"/>
</dbReference>
<keyword evidence="8" id="KW-0238">DNA-binding</keyword>
<dbReference type="Proteomes" id="UP000029579">
    <property type="component" value="Unassembled WGS sequence"/>
</dbReference>
<evidence type="ECO:0000256" key="9">
    <source>
        <dbReference type="ARBA" id="ARBA00023204"/>
    </source>
</evidence>
<evidence type="ECO:0000256" key="2">
    <source>
        <dbReference type="ARBA" id="ARBA00022741"/>
    </source>
</evidence>
<feature type="domain" description="UvrD-like helicase C-terminal" evidence="11">
    <location>
        <begin position="289"/>
        <end position="526"/>
    </location>
</feature>
<dbReference type="Pfam" id="PF12705">
    <property type="entry name" value="PDDEXK_1"/>
    <property type="match status" value="1"/>
</dbReference>
<keyword evidence="5" id="KW-0347">Helicase</keyword>
<dbReference type="SUPFAM" id="SSF52980">
    <property type="entry name" value="Restriction endonuclease-like"/>
    <property type="match status" value="1"/>
</dbReference>
<name>A0A095WZY2_9FIRM</name>
<dbReference type="GO" id="GO:0004527">
    <property type="term" value="F:exonuclease activity"/>
    <property type="evidence" value="ECO:0007669"/>
    <property type="project" value="UniProtKB-KW"/>
</dbReference>
<dbReference type="Pfam" id="PF21445">
    <property type="entry name" value="ADDB_N"/>
    <property type="match status" value="1"/>
</dbReference>
<keyword evidence="6" id="KW-0269">Exonuclease</keyword>
<dbReference type="RefSeq" id="WP_037328518.1">
    <property type="nucleotide sequence ID" value="NZ_JRMW01000040.1"/>
</dbReference>
<evidence type="ECO:0000259" key="12">
    <source>
        <dbReference type="Pfam" id="PF21445"/>
    </source>
</evidence>
<dbReference type="eggNOG" id="COG3857">
    <property type="taxonomic scope" value="Bacteria"/>
</dbReference>
<evidence type="ECO:0008006" key="15">
    <source>
        <dbReference type="Google" id="ProtNLM"/>
    </source>
</evidence>
<evidence type="ECO:0000256" key="4">
    <source>
        <dbReference type="ARBA" id="ARBA00022801"/>
    </source>
</evidence>
<sequence>MIRLIISEVAENASSYLYKKIEGRLDKGKKSILIVPEQYTLETDINFLKSVKYKAVMDAKVLSFSSFASFFMDNFTEGKLEFLNKEGKVLLLTNILQDLKDDLKLFENSYQNIDFINSIVGLISSFKDNNFDEGFFASIFNSDISEISKIKFEEIKLILDTYQKELEGKYFDKEDILSFVAANLEKTDLLDGYEIFIDKFDFFEERKLDLISALYNKGLDLNISLNIDPKFISNPLVRPEIFDGSARTFDLFRQDFASEVINLPSNPKAVDLDHLRKNFETYRPVHFEKNPENIKIYESISTKSEVNNMALLINKIIKTNPDIRYRDMAVYLTDPDQYENELIKTFSRFEIPIFLDKRRKMADNHIIKTFLALLRLNVNNFRQEDLFYILNSKLIGISDKDANALINFLTYRKIKGSMFENDKYFAMDEDFYEKNLANDPKKDEKIAKKREEYDHVNLVRAKILHLTKGLDKKNMTVKDLATKIFKMIADSDIKKSINAFQAKLLENADLDDYKENEQIWDEFVAILDQLVLLMGDRSLPLSRVVSIVEAVTRDIQIGLIPPSKDHLIVTDFARDRVSNKKINILLGMDDAYFPSQKAKDYLISPDEMEELEKAKIDLKLYAKDRDRAELLSLYKIISRSDKLIFSYALSDKEGKDLNESLVIRDIRKIFPELKKNILLDPRAEDAIFARESLKKYTLAVLNKLANKEKITDKDKQIATAFMEYLRENQEEDENKLTYDKVKKGLFYTNDKLALADELRKALYKKHAYSVSEIETYSACPYKHFIAYGLRPDVEKEFDVDALDIGNIVHKSFEDLSRLIKDMDLDEVDFTEIDKLLDEKFNEGIDENLDSTRKDSPKNKYILKNINQAAKRNTRQIVDQLKRGDFKLEYFEQAFDKGGFFDPVYVDEENYLRGRIDRIDMAGNLVRVIDYKTGSKAFNLAAILNGKDLQLIIYMIAVSDDKKNLEPIGAFYISLKDEIENFGDSIADEEKISASLDKKFALDGILLDTDGKALTLMDRQSNGKTSSIVRNRKSYKISKEDFAKLSDFIKNMVKDLIKDIKAGKINLAPLREDKNYSSCTYCDYKGICKFDKTIDSFRFRDMDKNLTIEDLEAEND</sequence>
<dbReference type="PANTHER" id="PTHR30591">
    <property type="entry name" value="RECBCD ENZYME SUBUNIT RECC"/>
    <property type="match status" value="1"/>
</dbReference>
<dbReference type="GO" id="GO:0004386">
    <property type="term" value="F:helicase activity"/>
    <property type="evidence" value="ECO:0007669"/>
    <property type="project" value="UniProtKB-KW"/>
</dbReference>
<dbReference type="InterPro" id="IPR011335">
    <property type="entry name" value="Restrct_endonuc-II-like"/>
</dbReference>
<evidence type="ECO:0000256" key="1">
    <source>
        <dbReference type="ARBA" id="ARBA00022722"/>
    </source>
</evidence>
<dbReference type="PANTHER" id="PTHR30591:SF1">
    <property type="entry name" value="RECBCD ENZYME SUBUNIT RECC"/>
    <property type="match status" value="1"/>
</dbReference>
<keyword evidence="9" id="KW-0234">DNA repair</keyword>
<keyword evidence="4" id="KW-0378">Hydrolase</keyword>
<dbReference type="InterPro" id="IPR027417">
    <property type="entry name" value="P-loop_NTPase"/>
</dbReference>